<feature type="signal peptide" evidence="1">
    <location>
        <begin position="1"/>
        <end position="33"/>
    </location>
</feature>
<dbReference type="EMBL" id="SWBR01000002">
    <property type="protein sequence ID" value="TKC10651.1"/>
    <property type="molecule type" value="Genomic_DNA"/>
</dbReference>
<proteinExistence type="predicted"/>
<feature type="chain" id="PRO_5020407633" description="YceI family protein" evidence="1">
    <location>
        <begin position="34"/>
        <end position="219"/>
    </location>
</feature>
<keyword evidence="3" id="KW-1185">Reference proteome</keyword>
<dbReference type="OrthoDB" id="9794147at2"/>
<evidence type="ECO:0000313" key="2">
    <source>
        <dbReference type="EMBL" id="TKC10651.1"/>
    </source>
</evidence>
<organism evidence="2 3">
    <name type="scientific">Pedobacter polaris</name>
    <dbReference type="NCBI Taxonomy" id="2571273"/>
    <lineage>
        <taxon>Bacteria</taxon>
        <taxon>Pseudomonadati</taxon>
        <taxon>Bacteroidota</taxon>
        <taxon>Sphingobacteriia</taxon>
        <taxon>Sphingobacteriales</taxon>
        <taxon>Sphingobacteriaceae</taxon>
        <taxon>Pedobacter</taxon>
    </lineage>
</organism>
<accession>A0A4U1CRG3</accession>
<dbReference type="Proteomes" id="UP000309488">
    <property type="component" value="Unassembled WGS sequence"/>
</dbReference>
<sequence length="219" mass="24463">MKKLIKLAISKILISLLATCTCLFLFSSTKLFAQEEAYQIQSSKLSIEGSGKLKDWKPEIENFGCTGKFSAHEKGLDSISNFSFSLSVNEADHKQDKVGSDIYQAMLSSGNNKIAFSQKNLMILPILKVAQLNGEVQMLNGLHYAPMSLQYVMEKDQSITVKGTQVIWLYELGVVPKDIKDYHAKDKISINIEFTLTKISAVIAKSQDAPMEKEIRFSN</sequence>
<evidence type="ECO:0000313" key="3">
    <source>
        <dbReference type="Proteomes" id="UP000309488"/>
    </source>
</evidence>
<name>A0A4U1CRG3_9SPHI</name>
<dbReference type="AlphaFoldDB" id="A0A4U1CRG3"/>
<evidence type="ECO:0000256" key="1">
    <source>
        <dbReference type="SAM" id="SignalP"/>
    </source>
</evidence>
<comment type="caution">
    <text evidence="2">The sequence shown here is derived from an EMBL/GenBank/DDBJ whole genome shotgun (WGS) entry which is preliminary data.</text>
</comment>
<evidence type="ECO:0008006" key="4">
    <source>
        <dbReference type="Google" id="ProtNLM"/>
    </source>
</evidence>
<dbReference type="RefSeq" id="WP_136840686.1">
    <property type="nucleotide sequence ID" value="NZ_SWBR01000002.1"/>
</dbReference>
<gene>
    <name evidence="2" type="ORF">FA048_10770</name>
</gene>
<keyword evidence="1" id="KW-0732">Signal</keyword>
<reference evidence="2 3" key="1">
    <citation type="submission" date="2019-04" db="EMBL/GenBank/DDBJ databases">
        <title>Pedobacter sp. RP-3-22 sp. nov., isolated from Arctic soil.</title>
        <authorList>
            <person name="Dahal R.H."/>
            <person name="Kim D.-U."/>
        </authorList>
    </citation>
    <scope>NUCLEOTIDE SEQUENCE [LARGE SCALE GENOMIC DNA]</scope>
    <source>
        <strain evidence="2 3">RP-3-22</strain>
    </source>
</reference>
<protein>
    <recommendedName>
        <fullName evidence="4">YceI family protein</fullName>
    </recommendedName>
</protein>